<gene>
    <name evidence="2" type="ORF">SMD44_04197</name>
</gene>
<feature type="transmembrane region" description="Helical" evidence="1">
    <location>
        <begin position="12"/>
        <end position="34"/>
    </location>
</feature>
<evidence type="ECO:0000313" key="2">
    <source>
        <dbReference type="EMBL" id="ARX84743.1"/>
    </source>
</evidence>
<dbReference type="KEGG" id="salf:SMD44_04197"/>
<keyword evidence="3" id="KW-1185">Reference proteome</keyword>
<protein>
    <submittedName>
        <fullName evidence="2">Uncharacterized protein</fullName>
    </submittedName>
</protein>
<reference evidence="2 3" key="1">
    <citation type="submission" date="2017-05" db="EMBL/GenBank/DDBJ databases">
        <title>Streptomyces alboflavus Genome sequencing and assembly.</title>
        <authorList>
            <person name="Wang Y."/>
            <person name="Du B."/>
            <person name="Ding Y."/>
            <person name="Liu H."/>
            <person name="Hou Q."/>
            <person name="Liu K."/>
            <person name="Wang C."/>
            <person name="Yao L."/>
        </authorList>
    </citation>
    <scope>NUCLEOTIDE SEQUENCE [LARGE SCALE GENOMIC DNA]</scope>
    <source>
        <strain evidence="2 3">MDJK44</strain>
    </source>
</reference>
<dbReference type="AlphaFoldDB" id="A0A1Z1WE55"/>
<dbReference type="Proteomes" id="UP000195880">
    <property type="component" value="Chromosome"/>
</dbReference>
<keyword evidence="1" id="KW-0812">Transmembrane</keyword>
<dbReference type="EMBL" id="CP021748">
    <property type="protein sequence ID" value="ARX84743.1"/>
    <property type="molecule type" value="Genomic_DNA"/>
</dbReference>
<keyword evidence="1" id="KW-0472">Membrane</keyword>
<accession>A0A1Z1WE55</accession>
<sequence length="37" mass="3790">MSRLVARVMSYAGAILIITISGTIGFVLGVAAAMPTH</sequence>
<evidence type="ECO:0000313" key="3">
    <source>
        <dbReference type="Proteomes" id="UP000195880"/>
    </source>
</evidence>
<name>A0A1Z1WE55_9ACTN</name>
<proteinExistence type="predicted"/>
<keyword evidence="1" id="KW-1133">Transmembrane helix</keyword>
<evidence type="ECO:0000256" key="1">
    <source>
        <dbReference type="SAM" id="Phobius"/>
    </source>
</evidence>
<organism evidence="2 3">
    <name type="scientific">Streptomyces alboflavus</name>
    <dbReference type="NCBI Taxonomy" id="67267"/>
    <lineage>
        <taxon>Bacteria</taxon>
        <taxon>Bacillati</taxon>
        <taxon>Actinomycetota</taxon>
        <taxon>Actinomycetes</taxon>
        <taxon>Kitasatosporales</taxon>
        <taxon>Streptomycetaceae</taxon>
        <taxon>Streptomyces</taxon>
    </lineage>
</organism>